<keyword evidence="5" id="KW-0255">Endonuclease</keyword>
<name>A0A229VV50_9BIFI</name>
<dbReference type="Pfam" id="PF01420">
    <property type="entry name" value="Methylase_S"/>
    <property type="match status" value="1"/>
</dbReference>
<dbReference type="SUPFAM" id="SSF116734">
    <property type="entry name" value="DNA methylase specificity domain"/>
    <property type="match status" value="2"/>
</dbReference>
<keyword evidence="3" id="KW-0238">DNA-binding</keyword>
<dbReference type="AlphaFoldDB" id="A0A229VV50"/>
<protein>
    <submittedName>
        <fullName evidence="5">Restriction endonuclease S subunit</fullName>
    </submittedName>
</protein>
<keyword evidence="5" id="KW-0378">Hydrolase</keyword>
<dbReference type="PANTHER" id="PTHR30408">
    <property type="entry name" value="TYPE-1 RESTRICTION ENZYME ECOKI SPECIFICITY PROTEIN"/>
    <property type="match status" value="1"/>
</dbReference>
<dbReference type="GO" id="GO:0009307">
    <property type="term" value="P:DNA restriction-modification system"/>
    <property type="evidence" value="ECO:0007669"/>
    <property type="project" value="UniProtKB-KW"/>
</dbReference>
<gene>
    <name evidence="5" type="ORF">Tam10B_2162</name>
</gene>
<evidence type="ECO:0000256" key="3">
    <source>
        <dbReference type="ARBA" id="ARBA00023125"/>
    </source>
</evidence>
<accession>A0A229VV50</accession>
<evidence type="ECO:0000313" key="5">
    <source>
        <dbReference type="EMBL" id="OXM99415.1"/>
    </source>
</evidence>
<dbReference type="GO" id="GO:0004519">
    <property type="term" value="F:endonuclease activity"/>
    <property type="evidence" value="ECO:0007669"/>
    <property type="project" value="UniProtKB-KW"/>
</dbReference>
<comment type="similarity">
    <text evidence="1">Belongs to the type-I restriction system S methylase family.</text>
</comment>
<dbReference type="OrthoDB" id="3197085at2"/>
<dbReference type="InterPro" id="IPR000055">
    <property type="entry name" value="Restrct_endonuc_typeI_TRD"/>
</dbReference>
<dbReference type="InterPro" id="IPR052021">
    <property type="entry name" value="Type-I_RS_S_subunit"/>
</dbReference>
<organism evidence="5 6">
    <name type="scientific">Bifidobacterium vansinderenii</name>
    <dbReference type="NCBI Taxonomy" id="1984871"/>
    <lineage>
        <taxon>Bacteria</taxon>
        <taxon>Bacillati</taxon>
        <taxon>Actinomycetota</taxon>
        <taxon>Actinomycetes</taxon>
        <taxon>Bifidobacteriales</taxon>
        <taxon>Bifidobacteriaceae</taxon>
        <taxon>Bifidobacterium</taxon>
    </lineage>
</organism>
<keyword evidence="6" id="KW-1185">Reference proteome</keyword>
<keyword evidence="5" id="KW-0540">Nuclease</keyword>
<dbReference type="GO" id="GO:0003677">
    <property type="term" value="F:DNA binding"/>
    <property type="evidence" value="ECO:0007669"/>
    <property type="project" value="UniProtKB-KW"/>
</dbReference>
<dbReference type="PANTHER" id="PTHR30408:SF12">
    <property type="entry name" value="TYPE I RESTRICTION ENZYME MJAVIII SPECIFICITY SUBUNIT"/>
    <property type="match status" value="1"/>
</dbReference>
<evidence type="ECO:0000259" key="4">
    <source>
        <dbReference type="Pfam" id="PF01420"/>
    </source>
</evidence>
<sequence length="411" mass="45883">MTEHSNVPAIRFAGFTDPWEQRKLGKYLTLSRIVGHTGVDANKLTVKLWGKGVVAKTDSYGGSENTQYYIRRAGQFMYGKLDFLHAAFGIVPEELDRYESTLDSPAFDMSGVDGSFLLNRVTQEDFYLGNGLIANGSRKAKRIHEDTFLGMSLAFPSFAEQQAIGRFFSRLDSLITLHQRKYDKLVVLKKSMLEQMFPQKGESVPRIRFAGFTDPWEQRKLGELVSEIIAGRSVNSTDDPVGVTDVAVLKTSCVSNGYFEADECKRVVESEKDLVKCPVVAESIIVSRMNTPDKVGACGISEASHDNLFLPDRLWRLSLHAGYDPYYVYVVLASEASQAMIRGMASGTSGSMHNVPKQSFLGMNLLLPINLSEQQVIGSFFSCLDSLITLHQRKLELLQNIKKSLLEQMFV</sequence>
<dbReference type="REBASE" id="385035">
    <property type="entry name" value="S.Bva10BORF2161P"/>
</dbReference>
<evidence type="ECO:0000313" key="6">
    <source>
        <dbReference type="Proteomes" id="UP000215433"/>
    </source>
</evidence>
<proteinExistence type="inferred from homology"/>
<dbReference type="RefSeq" id="WP_093961268.1">
    <property type="nucleotide sequence ID" value="NZ_NEWD01000038.1"/>
</dbReference>
<dbReference type="EMBL" id="NEWD01000038">
    <property type="protein sequence ID" value="OXM99415.1"/>
    <property type="molecule type" value="Genomic_DNA"/>
</dbReference>
<feature type="domain" description="Type I restriction modification DNA specificity" evidence="4">
    <location>
        <begin position="214"/>
        <end position="398"/>
    </location>
</feature>
<dbReference type="Gene3D" id="3.90.220.20">
    <property type="entry name" value="DNA methylase specificity domains"/>
    <property type="match status" value="2"/>
</dbReference>
<dbReference type="Proteomes" id="UP000215433">
    <property type="component" value="Unassembled WGS sequence"/>
</dbReference>
<dbReference type="InterPro" id="IPR044946">
    <property type="entry name" value="Restrct_endonuc_typeI_TRD_sf"/>
</dbReference>
<reference evidence="5 6" key="1">
    <citation type="submission" date="2017-05" db="EMBL/GenBank/DDBJ databases">
        <title>Bifidobacterium vansinderenii sp. nov.</title>
        <authorList>
            <person name="Lugli G.A."/>
            <person name="Duranti S."/>
            <person name="Mangifesta M."/>
        </authorList>
    </citation>
    <scope>NUCLEOTIDE SEQUENCE [LARGE SCALE GENOMIC DNA]</scope>
    <source>
        <strain evidence="5 6">Tam10B</strain>
    </source>
</reference>
<keyword evidence="2" id="KW-0680">Restriction system</keyword>
<evidence type="ECO:0000256" key="2">
    <source>
        <dbReference type="ARBA" id="ARBA00022747"/>
    </source>
</evidence>
<evidence type="ECO:0000256" key="1">
    <source>
        <dbReference type="ARBA" id="ARBA00010923"/>
    </source>
</evidence>
<comment type="caution">
    <text evidence="5">The sequence shown here is derived from an EMBL/GenBank/DDBJ whole genome shotgun (WGS) entry which is preliminary data.</text>
</comment>